<dbReference type="PROSITE" id="PS00718">
    <property type="entry name" value="SIGMA54_2"/>
    <property type="match status" value="1"/>
</dbReference>
<keyword evidence="8 9" id="KW-0804">Transcription</keyword>
<gene>
    <name evidence="13" type="ORF">GL4_0539</name>
</gene>
<dbReference type="Gene3D" id="1.10.10.60">
    <property type="entry name" value="Homeodomain-like"/>
    <property type="match status" value="1"/>
</dbReference>
<dbReference type="AlphaFoldDB" id="A0A0A8K1Y0"/>
<dbReference type="OrthoDB" id="9814402at2"/>
<dbReference type="PANTHER" id="PTHR32248:SF4">
    <property type="entry name" value="RNA POLYMERASE SIGMA-54 FACTOR"/>
    <property type="match status" value="1"/>
</dbReference>
<dbReference type="RefSeq" id="WP_045364232.1">
    <property type="nucleotide sequence ID" value="NZ_AP014648.1"/>
</dbReference>
<evidence type="ECO:0000256" key="5">
    <source>
        <dbReference type="ARBA" id="ARBA00023015"/>
    </source>
</evidence>
<feature type="domain" description="RNA polymerase sigma factor 54 DNA-binding" evidence="11">
    <location>
        <begin position="344"/>
        <end position="503"/>
    </location>
</feature>
<evidence type="ECO:0000256" key="8">
    <source>
        <dbReference type="ARBA" id="ARBA00023163"/>
    </source>
</evidence>
<dbReference type="GO" id="GO:0016987">
    <property type="term" value="F:sigma factor activity"/>
    <property type="evidence" value="ECO:0007669"/>
    <property type="project" value="UniProtKB-KW"/>
</dbReference>
<dbReference type="PROSITE" id="PS00717">
    <property type="entry name" value="SIGMA54_1"/>
    <property type="match status" value="1"/>
</dbReference>
<dbReference type="GO" id="GO:0000428">
    <property type="term" value="C:DNA-directed RNA polymerase complex"/>
    <property type="evidence" value="ECO:0007669"/>
    <property type="project" value="UniProtKB-KW"/>
</dbReference>
<comment type="similarity">
    <text evidence="1 9">Belongs to the sigma-54 factor family.</text>
</comment>
<dbReference type="InterPro" id="IPR007634">
    <property type="entry name" value="RNA_pol_sigma_54_DNA-bd"/>
</dbReference>
<name>A0A0A8K1Y0_9HYPH</name>
<feature type="compositionally biased region" description="Basic and acidic residues" evidence="10">
    <location>
        <begin position="66"/>
        <end position="84"/>
    </location>
</feature>
<evidence type="ECO:0000256" key="6">
    <source>
        <dbReference type="ARBA" id="ARBA00023082"/>
    </source>
</evidence>
<keyword evidence="3 9" id="KW-0808">Transferase</keyword>
<dbReference type="HOGENOM" id="CLU_020569_0_0_5"/>
<comment type="function">
    <text evidence="9">Sigma factors are initiation factors that promote the attachment of RNA polymerase to specific initiation sites and are then released.</text>
</comment>
<evidence type="ECO:0000256" key="7">
    <source>
        <dbReference type="ARBA" id="ARBA00023125"/>
    </source>
</evidence>
<dbReference type="InterPro" id="IPR038709">
    <property type="entry name" value="RpoN_core-bd_sf"/>
</dbReference>
<keyword evidence="7 9" id="KW-0238">DNA-binding</keyword>
<feature type="domain" description="RNA polymerase sigma factor 54 core-binding" evidence="12">
    <location>
        <begin position="142"/>
        <end position="329"/>
    </location>
</feature>
<evidence type="ECO:0000256" key="3">
    <source>
        <dbReference type="ARBA" id="ARBA00022679"/>
    </source>
</evidence>
<evidence type="ECO:0000313" key="13">
    <source>
        <dbReference type="EMBL" id="BAQ16004.1"/>
    </source>
</evidence>
<organism evidence="13 14">
    <name type="scientific">Methyloceanibacter caenitepidi</name>
    <dbReference type="NCBI Taxonomy" id="1384459"/>
    <lineage>
        <taxon>Bacteria</taxon>
        <taxon>Pseudomonadati</taxon>
        <taxon>Pseudomonadota</taxon>
        <taxon>Alphaproteobacteria</taxon>
        <taxon>Hyphomicrobiales</taxon>
        <taxon>Hyphomicrobiaceae</taxon>
        <taxon>Methyloceanibacter</taxon>
    </lineage>
</organism>
<feature type="region of interest" description="Disordered" evidence="10">
    <location>
        <begin position="46"/>
        <end position="112"/>
    </location>
</feature>
<evidence type="ECO:0000256" key="4">
    <source>
        <dbReference type="ARBA" id="ARBA00022695"/>
    </source>
</evidence>
<dbReference type="Proteomes" id="UP000031643">
    <property type="component" value="Chromosome"/>
</dbReference>
<keyword evidence="6 9" id="KW-0731">Sigma factor</keyword>
<keyword evidence="5 9" id="KW-0805">Transcription regulation</keyword>
<dbReference type="Pfam" id="PF04552">
    <property type="entry name" value="Sigma54_DBD"/>
    <property type="match status" value="1"/>
</dbReference>
<dbReference type="STRING" id="1384459.GL4_0539"/>
<dbReference type="InterPro" id="IPR000394">
    <property type="entry name" value="RNA_pol_sigma_54"/>
</dbReference>
<accession>A0A0A8K1Y0</accession>
<dbReference type="Gene3D" id="1.10.10.1330">
    <property type="entry name" value="RNA polymerase sigma-54 factor, core-binding domain"/>
    <property type="match status" value="1"/>
</dbReference>
<proteinExistence type="inferred from homology"/>
<dbReference type="GO" id="GO:0006352">
    <property type="term" value="P:DNA-templated transcription initiation"/>
    <property type="evidence" value="ECO:0007669"/>
    <property type="project" value="InterPro"/>
</dbReference>
<dbReference type="PIRSF" id="PIRSF000774">
    <property type="entry name" value="RpoN"/>
    <property type="match status" value="1"/>
</dbReference>
<keyword evidence="4 9" id="KW-0548">Nucleotidyltransferase</keyword>
<keyword evidence="14" id="KW-1185">Reference proteome</keyword>
<sequence>MAINAKLEMRQTQSLVMTPQLQQAIKLLQLSNMELSAFVEGELERNPLLERGDGDGSSSQPTEDNPAERSDEKSDGAADARDSDNWVDLESGGDNNRTEDLDADPRDMFPDSEDFVPGAVMDSGWSGLTHSGPGVSEDSADLEAYVAEEKTLRLHLSEQLTLAFADPAKRMIGQHIIDMTDEAGYLRGELDLLADQLGAPLDLIEETLRQMQGFDPCGVFARDLRDCLTLQLKEQDRCDPAMAALIDNLHLLAAHDLVALKRATGVSDEDLRDMIAEVKRLNPKPGLEFGATPAQPIVPDVLLRTLPDGSYHVELNSDTLPRVLVNQTYYAKVTKGPLAKDDKSYLVDCLQTANWLVKSLDQRARTILKVSQEIVRQQDAFFTYGVRHLRPLNLKTVADAISMHESTVSRVTANKYMATNRGLFELKYFFTSAIAATGEGDFHSSEAVRHRIREMIDAEPAEDVLSDDKIVERLKVDGIDIARRTVAKYREALGIPSSVQRRRQKRMALAASA</sequence>
<dbReference type="Pfam" id="PF00309">
    <property type="entry name" value="Sigma54_AID"/>
    <property type="match status" value="1"/>
</dbReference>
<evidence type="ECO:0000259" key="11">
    <source>
        <dbReference type="Pfam" id="PF04552"/>
    </source>
</evidence>
<evidence type="ECO:0000256" key="10">
    <source>
        <dbReference type="SAM" id="MobiDB-lite"/>
    </source>
</evidence>
<dbReference type="GO" id="GO:0003677">
    <property type="term" value="F:DNA binding"/>
    <property type="evidence" value="ECO:0007669"/>
    <property type="project" value="UniProtKB-KW"/>
</dbReference>
<dbReference type="InterPro" id="IPR007046">
    <property type="entry name" value="RNA_pol_sigma_54_core-bd"/>
</dbReference>
<dbReference type="KEGG" id="mcg:GL4_0539"/>
<evidence type="ECO:0000256" key="2">
    <source>
        <dbReference type="ARBA" id="ARBA00022478"/>
    </source>
</evidence>
<evidence type="ECO:0000313" key="14">
    <source>
        <dbReference type="Proteomes" id="UP000031643"/>
    </source>
</evidence>
<evidence type="ECO:0000256" key="9">
    <source>
        <dbReference type="PIRNR" id="PIRNR000774"/>
    </source>
</evidence>
<dbReference type="NCBIfam" id="TIGR02395">
    <property type="entry name" value="rpoN_sigma"/>
    <property type="match status" value="1"/>
</dbReference>
<protein>
    <recommendedName>
        <fullName evidence="9">RNA polymerase sigma-54 factor</fullName>
    </recommendedName>
</protein>
<dbReference type="PRINTS" id="PR00045">
    <property type="entry name" value="SIGMA54FCT"/>
</dbReference>
<dbReference type="GO" id="GO:0001216">
    <property type="term" value="F:DNA-binding transcription activator activity"/>
    <property type="evidence" value="ECO:0007669"/>
    <property type="project" value="InterPro"/>
</dbReference>
<evidence type="ECO:0000256" key="1">
    <source>
        <dbReference type="ARBA" id="ARBA00008798"/>
    </source>
</evidence>
<evidence type="ECO:0000259" key="12">
    <source>
        <dbReference type="Pfam" id="PF04963"/>
    </source>
</evidence>
<dbReference type="Pfam" id="PF04963">
    <property type="entry name" value="Sigma54_CBD"/>
    <property type="match status" value="1"/>
</dbReference>
<keyword evidence="2 9" id="KW-0240">DNA-directed RNA polymerase</keyword>
<dbReference type="GO" id="GO:0016779">
    <property type="term" value="F:nucleotidyltransferase activity"/>
    <property type="evidence" value="ECO:0007669"/>
    <property type="project" value="UniProtKB-KW"/>
</dbReference>
<dbReference type="EMBL" id="AP014648">
    <property type="protein sequence ID" value="BAQ16004.1"/>
    <property type="molecule type" value="Genomic_DNA"/>
</dbReference>
<feature type="compositionally biased region" description="Basic and acidic residues" evidence="10">
    <location>
        <begin position="96"/>
        <end position="109"/>
    </location>
</feature>
<reference evidence="13 14" key="1">
    <citation type="submission" date="2014-09" db="EMBL/GenBank/DDBJ databases">
        <title>Genome sequencing of Methyloceanibacter caenitepidi Gela4.</title>
        <authorList>
            <person name="Takeuchi M."/>
            <person name="Susumu S."/>
            <person name="Kamagata Y."/>
            <person name="Oshima K."/>
            <person name="Hattori M."/>
            <person name="Iwasaki W."/>
        </authorList>
    </citation>
    <scope>NUCLEOTIDE SEQUENCE [LARGE SCALE GENOMIC DNA]</scope>
    <source>
        <strain evidence="13 14">Gela4</strain>
    </source>
</reference>
<dbReference type="NCBIfam" id="NF004596">
    <property type="entry name" value="PRK05932.1-3"/>
    <property type="match status" value="1"/>
</dbReference>
<dbReference type="PANTHER" id="PTHR32248">
    <property type="entry name" value="RNA POLYMERASE SIGMA-54 FACTOR"/>
    <property type="match status" value="1"/>
</dbReference>
<dbReference type="PROSITE" id="PS50044">
    <property type="entry name" value="SIGMA54_3"/>
    <property type="match status" value="1"/>
</dbReference>
<dbReference type="NCBIfam" id="NF009118">
    <property type="entry name" value="PRK12469.1"/>
    <property type="match status" value="1"/>
</dbReference>